<evidence type="ECO:0000259" key="1">
    <source>
        <dbReference type="Pfam" id="PF17517"/>
    </source>
</evidence>
<dbReference type="PANTHER" id="PTHR46534:SF1">
    <property type="entry name" value="IGGFC-BINDING PROTEIN N-TERMINAL DOMAIN-CONTAINING PROTEIN"/>
    <property type="match status" value="1"/>
</dbReference>
<reference evidence="2 3" key="1">
    <citation type="submission" date="2017-05" db="EMBL/GenBank/DDBJ databases">
        <authorList>
            <person name="Varghese N."/>
            <person name="Submissions S."/>
        </authorList>
    </citation>
    <scope>NUCLEOTIDE SEQUENCE [LARGE SCALE GENOMIC DNA]</scope>
    <source>
        <strain evidence="2 3">DSM 18015</strain>
    </source>
</reference>
<dbReference type="Pfam" id="PF17517">
    <property type="entry name" value="IgGFc_binding"/>
    <property type="match status" value="1"/>
</dbReference>
<dbReference type="RefSeq" id="WP_283416928.1">
    <property type="nucleotide sequence ID" value="NZ_FXUO01000005.1"/>
</dbReference>
<accession>A0ABY1R4D9</accession>
<evidence type="ECO:0000313" key="2">
    <source>
        <dbReference type="EMBL" id="SMP93727.1"/>
    </source>
</evidence>
<evidence type="ECO:0000313" key="3">
    <source>
        <dbReference type="Proteomes" id="UP001158050"/>
    </source>
</evidence>
<feature type="domain" description="IgGFc-binding protein N-terminal" evidence="1">
    <location>
        <begin position="129"/>
        <end position="444"/>
    </location>
</feature>
<sequence length="1051" mass="116829">MKKILFFVFIFIFTAKILAQLDREHWFAPMFDGQSNNNGFEQFLHLSTNEVTPFNVSIYNNNTLIDQVTISKGSPKVIDIPRDYIITSNPDDVFIVGTRGLYVKGDRPCFANLRFGVTNHSEIITSKGTSGIGTQFYTVMAPNVQTSLFFGASVSVLATEDNTKVTISDFKKPIFFWALGIPSSITFNLDKGQSYIADVRTVDALDNSDGFIGAKITSDKPISITNGNFNGQYASNTAAGSDILMDQSVPVNKLGDEFVIVKGYGKIGNNMEGAIVVATQKNTSIYLNDATTPIKTLANEGDYYRVEETNYIDRGNEHYNLHIKTNKNVYVYQLLGGVEAGDSPLATGGMNYIPPLNCYLPRKIDEISYINYLSDQPHNPEFYTKLNIITEKGANVTVNGETPDSQYGPYDISTITANQEWVTYSIPNVTGNITVKSTKAVTAGIASGNKAFGYGGYFAGFSSTPVILKVEGECLPGVKLAVTEGFDFYQWEIKNSAGNFINAPVTSQYPSNKEFYYYPQQAGIYRVRIRQGSCLEVKTDEFKFYNCTTYTNSNYEGCSTVTIKPKFSLSTQTYNPASVKIDIPPSNGIATTQANGEIIYTTNPGTSGIDTFKYSYCGIGSIPDCEVGQATVRINQVVSHDDILQECTSNGIADYNLSKANVTADTTAKKTYYKTSNGALFEIASDEIKNYTAYRSADTFVYVRISNVKNCFAIQKIELKSKFYPAIKPSVTVEECDDDFDKEKLIQNLNNYKTLFTSDTTVTAKFYTKINDAQANAANDISEIRVNKQQTLYVRFFNTAGCYSVVELIINIKIPSKSTVLNDKIICPNTITSLNAGPGFDKYEWFNAADSPIGLSQEINNLDIGKYYVLLTAPNGCLYKQNVEIKAAELPEIKSIEINGNNVKVNVERGVPPYRYALDNGNYQDSNVFNNVSSGFHKVYVISADNCVPVEEEFSVIEIYNLITPNGDGVNDVLDMSLLKYKIDVKFQIFDRLSKKLFEGDSNNNYIWDGKLGGKVLSTSSYWYIMEWKDFEKSPPVKYTGWILLKNRNSD</sequence>
<comment type="caution">
    <text evidence="2">The sequence shown here is derived from an EMBL/GenBank/DDBJ whole genome shotgun (WGS) entry which is preliminary data.</text>
</comment>
<dbReference type="Proteomes" id="UP001158050">
    <property type="component" value="Unassembled WGS sequence"/>
</dbReference>
<dbReference type="NCBIfam" id="TIGR04131">
    <property type="entry name" value="Bac_Flav_CTERM"/>
    <property type="match status" value="1"/>
</dbReference>
<dbReference type="PANTHER" id="PTHR46534">
    <property type="entry name" value="IGGFC_BINDING DOMAIN-CONTAINING PROTEIN"/>
    <property type="match status" value="1"/>
</dbReference>
<proteinExistence type="predicted"/>
<keyword evidence="3" id="KW-1185">Reference proteome</keyword>
<dbReference type="EMBL" id="FXUO01000005">
    <property type="protein sequence ID" value="SMP93727.1"/>
    <property type="molecule type" value="Genomic_DNA"/>
</dbReference>
<dbReference type="InterPro" id="IPR035234">
    <property type="entry name" value="IgGFc-bd_N"/>
</dbReference>
<name>A0ABY1R4D9_9FLAO</name>
<organism evidence="2 3">
    <name type="scientific">Epilithonimonas pallida</name>
    <dbReference type="NCBI Taxonomy" id="373671"/>
    <lineage>
        <taxon>Bacteria</taxon>
        <taxon>Pseudomonadati</taxon>
        <taxon>Bacteroidota</taxon>
        <taxon>Flavobacteriia</taxon>
        <taxon>Flavobacteriales</taxon>
        <taxon>Weeksellaceae</taxon>
        <taxon>Chryseobacterium group</taxon>
        <taxon>Epilithonimonas</taxon>
    </lineage>
</organism>
<protein>
    <submittedName>
        <fullName evidence="2">Gliding motility-associated C-terminal domain-containing protein</fullName>
    </submittedName>
</protein>
<dbReference type="InterPro" id="IPR026341">
    <property type="entry name" value="T9SS_type_B"/>
</dbReference>
<dbReference type="Pfam" id="PF13585">
    <property type="entry name" value="CHU_C"/>
    <property type="match status" value="1"/>
</dbReference>
<gene>
    <name evidence="2" type="ORF">SAMN05421679_10567</name>
</gene>